<sequence length="354" mass="39995">MDSLASNRPPDVTQEQEKDVAAKHDETPIYFGKRPVDSGMVRMVSGISLVLLFFLVALLTQPSSVFIRFPQRFQSVPTIEVHSAQDLLKQLVANDLWEVQAYSEVPAVLVRQFPGDMPTLDAPTQKKAFLHVLLPAAMIALSEVQEERINFEKILAKLSQPFHRLDLNRKAEDSSHLAGLSQNELFFLRNLCHKYRTCEVADLRRRINPVPVSLIMAQGALESSWGGSRFALEKNNLFGVLRWNMEGREPDGLEDGKAYYGKSYASLLDSVRGYILMINRAPAYKELRQLREDTMDPLVLAKGLHLYSNRGSNYIADVAQLITSNDLQDYDQCVLANKTGLQSRVRFASLENLR</sequence>
<protein>
    <submittedName>
        <fullName evidence="4">Glucosaminidase domain-containing protein</fullName>
    </submittedName>
</protein>
<name>A0A9X4MKX0_9BACT</name>
<feature type="region of interest" description="Disordered" evidence="1">
    <location>
        <begin position="1"/>
        <end position="24"/>
    </location>
</feature>
<feature type="domain" description="Mannosyl-glycoprotein endo-beta-N-acetylglucosamidase-like" evidence="3">
    <location>
        <begin position="208"/>
        <end position="326"/>
    </location>
</feature>
<reference evidence="4" key="1">
    <citation type="journal article" date="2022" name="bioRxiv">
        <title>Thiovibrio frasassiensisgen. nov., sp. nov., an autotrophic, elemental sulfur disproportionating bacterium isolated from sulfidic karst sediment, and proposal of Thiovibrionaceae fam. nov.</title>
        <authorList>
            <person name="Aronson H."/>
            <person name="Thomas C."/>
            <person name="Bhattacharyya M."/>
            <person name="Eckstein S."/>
            <person name="Jensen S."/>
            <person name="Barco R."/>
            <person name="Macalady J."/>
            <person name="Amend J."/>
        </authorList>
    </citation>
    <scope>NUCLEOTIDE SEQUENCE</scope>
    <source>
        <strain evidence="4">RS19-109</strain>
    </source>
</reference>
<evidence type="ECO:0000313" key="4">
    <source>
        <dbReference type="EMBL" id="MDG4476689.1"/>
    </source>
</evidence>
<comment type="caution">
    <text evidence="4">The sequence shown here is derived from an EMBL/GenBank/DDBJ whole genome shotgun (WGS) entry which is preliminary data.</text>
</comment>
<dbReference type="AlphaFoldDB" id="A0A9X4MKX0"/>
<dbReference type="Gene3D" id="1.10.530.10">
    <property type="match status" value="1"/>
</dbReference>
<evidence type="ECO:0000256" key="2">
    <source>
        <dbReference type="SAM" id="Phobius"/>
    </source>
</evidence>
<dbReference type="PANTHER" id="PTHR40572:SF1">
    <property type="entry name" value="PROTEIN BAX"/>
    <property type="match status" value="1"/>
</dbReference>
<organism evidence="4 5">
    <name type="scientific">Thiovibrio frasassiensis</name>
    <dbReference type="NCBI Taxonomy" id="2984131"/>
    <lineage>
        <taxon>Bacteria</taxon>
        <taxon>Pseudomonadati</taxon>
        <taxon>Thermodesulfobacteriota</taxon>
        <taxon>Desulfobulbia</taxon>
        <taxon>Desulfobulbales</taxon>
        <taxon>Thiovibrionaceae</taxon>
        <taxon>Thiovibrio</taxon>
    </lineage>
</organism>
<accession>A0A9X4MKX0</accession>
<dbReference type="RefSeq" id="WP_307633654.1">
    <property type="nucleotide sequence ID" value="NZ_JAPHEH010000001.1"/>
</dbReference>
<keyword evidence="5" id="KW-1185">Reference proteome</keyword>
<dbReference type="GO" id="GO:0004040">
    <property type="term" value="F:amidase activity"/>
    <property type="evidence" value="ECO:0007669"/>
    <property type="project" value="InterPro"/>
</dbReference>
<reference evidence="4" key="2">
    <citation type="submission" date="2022-10" db="EMBL/GenBank/DDBJ databases">
        <authorList>
            <person name="Aronson H.S."/>
        </authorList>
    </citation>
    <scope>NUCLEOTIDE SEQUENCE</scope>
    <source>
        <strain evidence="4">RS19-109</strain>
    </source>
</reference>
<proteinExistence type="predicted"/>
<evidence type="ECO:0000313" key="5">
    <source>
        <dbReference type="Proteomes" id="UP001154240"/>
    </source>
</evidence>
<dbReference type="Pfam" id="PF01832">
    <property type="entry name" value="Glucosaminidase"/>
    <property type="match status" value="1"/>
</dbReference>
<feature type="transmembrane region" description="Helical" evidence="2">
    <location>
        <begin position="40"/>
        <end position="59"/>
    </location>
</feature>
<evidence type="ECO:0000256" key="1">
    <source>
        <dbReference type="SAM" id="MobiDB-lite"/>
    </source>
</evidence>
<feature type="compositionally biased region" description="Basic and acidic residues" evidence="1">
    <location>
        <begin position="15"/>
        <end position="24"/>
    </location>
</feature>
<keyword evidence="2" id="KW-0472">Membrane</keyword>
<dbReference type="EMBL" id="JAPHEH010000001">
    <property type="protein sequence ID" value="MDG4476689.1"/>
    <property type="molecule type" value="Genomic_DNA"/>
</dbReference>
<dbReference type="Proteomes" id="UP001154240">
    <property type="component" value="Unassembled WGS sequence"/>
</dbReference>
<keyword evidence="2" id="KW-1133">Transmembrane helix</keyword>
<dbReference type="InterPro" id="IPR053195">
    <property type="entry name" value="Bax-like"/>
</dbReference>
<evidence type="ECO:0000259" key="3">
    <source>
        <dbReference type="Pfam" id="PF01832"/>
    </source>
</evidence>
<keyword evidence="2" id="KW-0812">Transmembrane</keyword>
<gene>
    <name evidence="4" type="ORF">OLX77_11050</name>
</gene>
<dbReference type="InterPro" id="IPR002901">
    <property type="entry name" value="MGlyc_endo_b_GlcNAc-like_dom"/>
</dbReference>
<dbReference type="PANTHER" id="PTHR40572">
    <property type="entry name" value="PROTEIN BAX"/>
    <property type="match status" value="1"/>
</dbReference>